<dbReference type="AlphaFoldDB" id="A0A938X8V6"/>
<dbReference type="EMBL" id="JACJKY010000015">
    <property type="protein sequence ID" value="MBM6921366.1"/>
    <property type="molecule type" value="Genomic_DNA"/>
</dbReference>
<evidence type="ECO:0000256" key="1">
    <source>
        <dbReference type="ARBA" id="ARBA00001917"/>
    </source>
</evidence>
<keyword evidence="10" id="KW-1185">Reference proteome</keyword>
<dbReference type="Pfam" id="PF00301">
    <property type="entry name" value="Rubredoxin"/>
    <property type="match status" value="1"/>
</dbReference>
<dbReference type="InterPro" id="IPR002563">
    <property type="entry name" value="Flavin_Rdtase-like_dom"/>
</dbReference>
<dbReference type="Proteomes" id="UP000774750">
    <property type="component" value="Unassembled WGS sequence"/>
</dbReference>
<dbReference type="GO" id="GO:0005506">
    <property type="term" value="F:iron ion binding"/>
    <property type="evidence" value="ECO:0007669"/>
    <property type="project" value="InterPro"/>
</dbReference>
<feature type="domain" description="Rubredoxin-like" evidence="8">
    <location>
        <begin position="166"/>
        <end position="206"/>
    </location>
</feature>
<reference evidence="9" key="2">
    <citation type="journal article" date="2021" name="Sci. Rep.">
        <title>The distribution of antibiotic resistance genes in chicken gut microbiota commensals.</title>
        <authorList>
            <person name="Juricova H."/>
            <person name="Matiasovicova J."/>
            <person name="Kubasova T."/>
            <person name="Cejkova D."/>
            <person name="Rychlik I."/>
        </authorList>
    </citation>
    <scope>NUCLEOTIDE SEQUENCE</scope>
    <source>
        <strain evidence="9">An559</strain>
    </source>
</reference>
<keyword evidence="3" id="KW-0285">Flavoprotein</keyword>
<evidence type="ECO:0000256" key="7">
    <source>
        <dbReference type="ARBA" id="ARBA00038054"/>
    </source>
</evidence>
<comment type="cofactor">
    <cofactor evidence="1">
        <name>FMN</name>
        <dbReference type="ChEBI" id="CHEBI:58210"/>
    </cofactor>
</comment>
<dbReference type="PANTHER" id="PTHR43567:SF1">
    <property type="entry name" value="FLAVOREDOXIN"/>
    <property type="match status" value="1"/>
</dbReference>
<dbReference type="SUPFAM" id="SSF57802">
    <property type="entry name" value="Rubredoxin-like"/>
    <property type="match status" value="1"/>
</dbReference>
<reference evidence="9" key="1">
    <citation type="submission" date="2020-08" db="EMBL/GenBank/DDBJ databases">
        <authorList>
            <person name="Cejkova D."/>
            <person name="Kubasova T."/>
            <person name="Jahodarova E."/>
            <person name="Rychlik I."/>
        </authorList>
    </citation>
    <scope>NUCLEOTIDE SEQUENCE</scope>
    <source>
        <strain evidence="9">An559</strain>
    </source>
</reference>
<keyword evidence="2" id="KW-0813">Transport</keyword>
<dbReference type="InterPro" id="IPR024935">
    <property type="entry name" value="Rubredoxin_dom"/>
</dbReference>
<dbReference type="InterPro" id="IPR024934">
    <property type="entry name" value="Rubredoxin-like_dom"/>
</dbReference>
<evidence type="ECO:0000313" key="9">
    <source>
        <dbReference type="EMBL" id="MBM6921366.1"/>
    </source>
</evidence>
<dbReference type="InterPro" id="IPR052174">
    <property type="entry name" value="Flavoredoxin"/>
</dbReference>
<evidence type="ECO:0000256" key="4">
    <source>
        <dbReference type="ARBA" id="ARBA00022723"/>
    </source>
</evidence>
<evidence type="ECO:0000256" key="6">
    <source>
        <dbReference type="ARBA" id="ARBA00023004"/>
    </source>
</evidence>
<evidence type="ECO:0000313" key="10">
    <source>
        <dbReference type="Proteomes" id="UP000774750"/>
    </source>
</evidence>
<dbReference type="PROSITE" id="PS50903">
    <property type="entry name" value="RUBREDOXIN_LIKE"/>
    <property type="match status" value="1"/>
</dbReference>
<dbReference type="RefSeq" id="WP_204447229.1">
    <property type="nucleotide sequence ID" value="NZ_JACJKY010000015.1"/>
</dbReference>
<comment type="similarity">
    <text evidence="7">Belongs to the flavoredoxin family.</text>
</comment>
<dbReference type="PANTHER" id="PTHR43567">
    <property type="entry name" value="FLAVOREDOXIN-RELATED-RELATED"/>
    <property type="match status" value="1"/>
</dbReference>
<keyword evidence="5" id="KW-0249">Electron transport</keyword>
<dbReference type="SMART" id="SM00903">
    <property type="entry name" value="Flavin_Reduct"/>
    <property type="match status" value="1"/>
</dbReference>
<organism evidence="9 10">
    <name type="scientific">Merdimmobilis hominis</name>
    <dbReference type="NCBI Taxonomy" id="2897707"/>
    <lineage>
        <taxon>Bacteria</taxon>
        <taxon>Bacillati</taxon>
        <taxon>Bacillota</taxon>
        <taxon>Clostridia</taxon>
        <taxon>Eubacteriales</taxon>
        <taxon>Oscillospiraceae</taxon>
        <taxon>Merdimmobilis</taxon>
    </lineage>
</organism>
<dbReference type="Gene3D" id="2.20.28.10">
    <property type="match status" value="1"/>
</dbReference>
<evidence type="ECO:0000259" key="8">
    <source>
        <dbReference type="PROSITE" id="PS50903"/>
    </source>
</evidence>
<dbReference type="SUPFAM" id="SSF50475">
    <property type="entry name" value="FMN-binding split barrel"/>
    <property type="match status" value="1"/>
</dbReference>
<dbReference type="InterPro" id="IPR012349">
    <property type="entry name" value="Split_barrel_FMN-bd"/>
</dbReference>
<evidence type="ECO:0000256" key="5">
    <source>
        <dbReference type="ARBA" id="ARBA00022982"/>
    </source>
</evidence>
<dbReference type="CDD" id="cd00730">
    <property type="entry name" value="rubredoxin"/>
    <property type="match status" value="1"/>
</dbReference>
<sequence length="206" mass="22613">MDQTAIYRIPYGLYYLGTTANGKSNICVVNTVSQVTDEPKRVSVTVLKTNFTCELMLQSGTFSVSILDADSTLADIAHFGQQSGRNVDKLAEKAISFDVLGNPVYKENCAAVMSVRVTQTVDLGTHVMFIGELADASVESDKTPMTYAAYRAKKAGVKVEAEQAAPATYQCKICHYVYDGEIPFEELPDDYVCPVCKKPKSFFVKM</sequence>
<evidence type="ECO:0000256" key="3">
    <source>
        <dbReference type="ARBA" id="ARBA00022630"/>
    </source>
</evidence>
<dbReference type="GO" id="GO:0010181">
    <property type="term" value="F:FMN binding"/>
    <property type="evidence" value="ECO:0007669"/>
    <property type="project" value="InterPro"/>
</dbReference>
<protein>
    <submittedName>
        <fullName evidence="9">Flavin reductase</fullName>
    </submittedName>
</protein>
<proteinExistence type="inferred from homology"/>
<comment type="caution">
    <text evidence="9">The sequence shown here is derived from an EMBL/GenBank/DDBJ whole genome shotgun (WGS) entry which is preliminary data.</text>
</comment>
<keyword evidence="6" id="KW-0408">Iron</keyword>
<dbReference type="Gene3D" id="2.30.110.10">
    <property type="entry name" value="Electron Transport, Fmn-binding Protein, Chain A"/>
    <property type="match status" value="1"/>
</dbReference>
<name>A0A938X8V6_9FIRM</name>
<gene>
    <name evidence="9" type="ORF">H6A12_09385</name>
</gene>
<dbReference type="GO" id="GO:0016646">
    <property type="term" value="F:oxidoreductase activity, acting on the CH-NH group of donors, NAD or NADP as acceptor"/>
    <property type="evidence" value="ECO:0007669"/>
    <property type="project" value="UniProtKB-ARBA"/>
</dbReference>
<dbReference type="Pfam" id="PF01613">
    <property type="entry name" value="Flavin_Reduct"/>
    <property type="match status" value="1"/>
</dbReference>
<keyword evidence="4" id="KW-0479">Metal-binding</keyword>
<evidence type="ECO:0000256" key="2">
    <source>
        <dbReference type="ARBA" id="ARBA00022448"/>
    </source>
</evidence>
<accession>A0A938X8V6</accession>